<sequence>MNRLSLFLKSTIVSLILFSFLSCGNSESEKCSEVERYLDKQENDSAINLFKTINYSELYDDDSKNTYALLRTRVDYLEGYEQESDTIINQCLKHFISKNDNKKIAECYYYLAVYNYDQGQVKKAFWSICKADYHAEQTNDIALKHKVTEILLDWYNTAEEYSSALSYGKKNLYLSTLAGDKNWLAYAYSMMATTYHGLGQMKKSEEFLNKSLEYLNSVPRKEQAQFYVSLGSAIIDSDPAKARVYFSKAIKANKDASAYSGLAILEYQDGHLDASEEYLRKALDTDDKSTRMFVYSNMLSMYSSKCDYKKALECSMNINKLQAERYKEQKDESLTLVQKQFTSEIEHQRFKQRLSEGFFFVLIFILLVIAIYIYLHFKNERWKKNSLENLVMLNVYKEKLNKLKEKGSQSETPVLEEKKIQEKINTIQKRQSKILYNGQILYQDILDGKNTLTWNKRDYENFMEYYKVVDLPFVTQLQTEYDHLSPRYQFFLVMKNMGKSEEEIQDIMVISSGTIRTIKSRVKTCKIE</sequence>
<proteinExistence type="predicted"/>
<dbReference type="EMBL" id="BPTR01000001">
    <property type="protein sequence ID" value="GJG26526.1"/>
    <property type="molecule type" value="Genomic_DNA"/>
</dbReference>
<comment type="caution">
    <text evidence="3">The sequence shown here is derived from an EMBL/GenBank/DDBJ whole genome shotgun (WGS) entry which is preliminary data.</text>
</comment>
<dbReference type="SUPFAM" id="SSF48452">
    <property type="entry name" value="TPR-like"/>
    <property type="match status" value="1"/>
</dbReference>
<keyword evidence="1" id="KW-0812">Transmembrane</keyword>
<feature type="signal peptide" evidence="2">
    <location>
        <begin position="1"/>
        <end position="24"/>
    </location>
</feature>
<keyword evidence="2" id="KW-0732">Signal</keyword>
<dbReference type="SMART" id="SM00028">
    <property type="entry name" value="TPR"/>
    <property type="match status" value="2"/>
</dbReference>
<gene>
    <name evidence="3" type="ORF">PRRU23_02260</name>
</gene>
<dbReference type="Proteomes" id="UP000887043">
    <property type="component" value="Unassembled WGS sequence"/>
</dbReference>
<dbReference type="InterPro" id="IPR019734">
    <property type="entry name" value="TPR_rpt"/>
</dbReference>
<feature type="transmembrane region" description="Helical" evidence="1">
    <location>
        <begin position="357"/>
        <end position="375"/>
    </location>
</feature>
<dbReference type="GeneID" id="72480437"/>
<name>A0AA37HZU9_SEGBR</name>
<reference evidence="3" key="1">
    <citation type="submission" date="2021-08" db="EMBL/GenBank/DDBJ databases">
        <title>Prevotella lacticifex sp. nov., isolated from rumen of cow.</title>
        <authorList>
            <person name="Shinkai T."/>
            <person name="Ikeyama N."/>
            <person name="Kumagai M."/>
            <person name="Ohmori H."/>
            <person name="Sakamoto M."/>
            <person name="Ohkuma M."/>
            <person name="Mitsumori M."/>
        </authorList>
    </citation>
    <scope>NUCLEOTIDE SEQUENCE</scope>
    <source>
        <strain evidence="3">DSM 11371</strain>
    </source>
</reference>
<keyword evidence="1" id="KW-1133">Transmembrane helix</keyword>
<evidence type="ECO:0008006" key="5">
    <source>
        <dbReference type="Google" id="ProtNLM"/>
    </source>
</evidence>
<evidence type="ECO:0000256" key="1">
    <source>
        <dbReference type="SAM" id="Phobius"/>
    </source>
</evidence>
<dbReference type="AlphaFoldDB" id="A0AA37HZU9"/>
<dbReference type="PROSITE" id="PS51257">
    <property type="entry name" value="PROKAR_LIPOPROTEIN"/>
    <property type="match status" value="1"/>
</dbReference>
<evidence type="ECO:0000313" key="3">
    <source>
        <dbReference type="EMBL" id="GJG26526.1"/>
    </source>
</evidence>
<dbReference type="RefSeq" id="WP_006281771.1">
    <property type="nucleotide sequence ID" value="NZ_BPTR01000001.1"/>
</dbReference>
<dbReference type="InterPro" id="IPR011990">
    <property type="entry name" value="TPR-like_helical_dom_sf"/>
</dbReference>
<keyword evidence="1" id="KW-0472">Membrane</keyword>
<feature type="chain" id="PRO_5041251903" description="Tetratricopeptide repeat protein" evidence="2">
    <location>
        <begin position="25"/>
        <end position="528"/>
    </location>
</feature>
<organism evidence="3 4">
    <name type="scientific">Segatella bryantii</name>
    <name type="common">Prevotella bryantii</name>
    <dbReference type="NCBI Taxonomy" id="77095"/>
    <lineage>
        <taxon>Bacteria</taxon>
        <taxon>Pseudomonadati</taxon>
        <taxon>Bacteroidota</taxon>
        <taxon>Bacteroidia</taxon>
        <taxon>Bacteroidales</taxon>
        <taxon>Prevotellaceae</taxon>
        <taxon>Segatella</taxon>
    </lineage>
</organism>
<protein>
    <recommendedName>
        <fullName evidence="5">Tetratricopeptide repeat protein</fullName>
    </recommendedName>
</protein>
<evidence type="ECO:0000313" key="4">
    <source>
        <dbReference type="Proteomes" id="UP000887043"/>
    </source>
</evidence>
<evidence type="ECO:0000256" key="2">
    <source>
        <dbReference type="SAM" id="SignalP"/>
    </source>
</evidence>
<dbReference type="Gene3D" id="1.25.40.10">
    <property type="entry name" value="Tetratricopeptide repeat domain"/>
    <property type="match status" value="2"/>
</dbReference>
<accession>A0AA37HZU9</accession>